<gene>
    <name evidence="3" type="ORF">WICANDRAFT_61750</name>
</gene>
<dbReference type="SMART" id="SM01173">
    <property type="entry name" value="DUF4187"/>
    <property type="match status" value="1"/>
</dbReference>
<organism evidence="3 4">
    <name type="scientific">Wickerhamomyces anomalus (strain ATCC 58044 / CBS 1984 / NCYC 433 / NRRL Y-366-8)</name>
    <name type="common">Yeast</name>
    <name type="synonym">Hansenula anomala</name>
    <dbReference type="NCBI Taxonomy" id="683960"/>
    <lineage>
        <taxon>Eukaryota</taxon>
        <taxon>Fungi</taxon>
        <taxon>Dikarya</taxon>
        <taxon>Ascomycota</taxon>
        <taxon>Saccharomycotina</taxon>
        <taxon>Saccharomycetes</taxon>
        <taxon>Phaffomycetales</taxon>
        <taxon>Wickerhamomycetaceae</taxon>
        <taxon>Wickerhamomyces</taxon>
    </lineage>
</organism>
<reference evidence="3 4" key="1">
    <citation type="journal article" date="2016" name="Proc. Natl. Acad. Sci. U.S.A.">
        <title>Comparative genomics of biotechnologically important yeasts.</title>
        <authorList>
            <person name="Riley R."/>
            <person name="Haridas S."/>
            <person name="Wolfe K.H."/>
            <person name="Lopes M.R."/>
            <person name="Hittinger C.T."/>
            <person name="Goeker M."/>
            <person name="Salamov A.A."/>
            <person name="Wisecaver J.H."/>
            <person name="Long T.M."/>
            <person name="Calvey C.H."/>
            <person name="Aerts A.L."/>
            <person name="Barry K.W."/>
            <person name="Choi C."/>
            <person name="Clum A."/>
            <person name="Coughlan A.Y."/>
            <person name="Deshpande S."/>
            <person name="Douglass A.P."/>
            <person name="Hanson S.J."/>
            <person name="Klenk H.-P."/>
            <person name="LaButti K.M."/>
            <person name="Lapidus A."/>
            <person name="Lindquist E.A."/>
            <person name="Lipzen A.M."/>
            <person name="Meier-Kolthoff J.P."/>
            <person name="Ohm R.A."/>
            <person name="Otillar R.P."/>
            <person name="Pangilinan J.L."/>
            <person name="Peng Y."/>
            <person name="Rokas A."/>
            <person name="Rosa C.A."/>
            <person name="Scheuner C."/>
            <person name="Sibirny A.A."/>
            <person name="Slot J.C."/>
            <person name="Stielow J.B."/>
            <person name="Sun H."/>
            <person name="Kurtzman C.P."/>
            <person name="Blackwell M."/>
            <person name="Grigoriev I.V."/>
            <person name="Jeffries T.W."/>
        </authorList>
    </citation>
    <scope>NUCLEOTIDE SEQUENCE [LARGE SCALE GENOMIC DNA]</scope>
    <source>
        <strain evidence="4">ATCC 58044 / CBS 1984 / NCYC 433 / NRRL Y-366-8</strain>
    </source>
</reference>
<proteinExistence type="predicted"/>
<dbReference type="SMART" id="SM00443">
    <property type="entry name" value="G_patch"/>
    <property type="match status" value="1"/>
</dbReference>
<dbReference type="InterPro" id="IPR000467">
    <property type="entry name" value="G_patch_dom"/>
</dbReference>
<dbReference type="Pfam" id="PF13821">
    <property type="entry name" value="DUF4187"/>
    <property type="match status" value="1"/>
</dbReference>
<dbReference type="RefSeq" id="XP_019040395.1">
    <property type="nucleotide sequence ID" value="XM_019183239.1"/>
</dbReference>
<evidence type="ECO:0000256" key="1">
    <source>
        <dbReference type="SAM" id="MobiDB-lite"/>
    </source>
</evidence>
<dbReference type="Pfam" id="PF01585">
    <property type="entry name" value="G-patch"/>
    <property type="match status" value="1"/>
</dbReference>
<feature type="compositionally biased region" description="Basic and acidic residues" evidence="1">
    <location>
        <begin position="68"/>
        <end position="93"/>
    </location>
</feature>
<feature type="region of interest" description="Disordered" evidence="1">
    <location>
        <begin position="1"/>
        <end position="26"/>
    </location>
</feature>
<dbReference type="GO" id="GO:0003676">
    <property type="term" value="F:nucleic acid binding"/>
    <property type="evidence" value="ECO:0007669"/>
    <property type="project" value="InterPro"/>
</dbReference>
<dbReference type="GO" id="GO:0000776">
    <property type="term" value="C:kinetochore"/>
    <property type="evidence" value="ECO:0007669"/>
    <property type="project" value="TreeGrafter"/>
</dbReference>
<dbReference type="InterPro" id="IPR039249">
    <property type="entry name" value="GPATCH11"/>
</dbReference>
<dbReference type="EMBL" id="KV454209">
    <property type="protein sequence ID" value="ODQ61188.1"/>
    <property type="molecule type" value="Genomic_DNA"/>
</dbReference>
<name>A0A1E3P759_WICAA</name>
<dbReference type="PANTHER" id="PTHR21032">
    <property type="entry name" value="G PATCH DOMAIN-CONTAINING PROTEIN 11"/>
    <property type="match status" value="1"/>
</dbReference>
<dbReference type="Proteomes" id="UP000094112">
    <property type="component" value="Unassembled WGS sequence"/>
</dbReference>
<dbReference type="PROSITE" id="PS50174">
    <property type="entry name" value="G_PATCH"/>
    <property type="match status" value="1"/>
</dbReference>
<evidence type="ECO:0000313" key="4">
    <source>
        <dbReference type="Proteomes" id="UP000094112"/>
    </source>
</evidence>
<dbReference type="OrthoDB" id="786951at2759"/>
<dbReference type="PANTHER" id="PTHR21032:SF0">
    <property type="entry name" value="G PATCH DOMAIN-CONTAINING PROTEIN 11"/>
    <property type="match status" value="1"/>
</dbReference>
<protein>
    <recommendedName>
        <fullName evidence="2">G-patch domain-containing protein</fullName>
    </recommendedName>
</protein>
<dbReference type="InterPro" id="IPR025239">
    <property type="entry name" value="DUF4187"/>
</dbReference>
<feature type="region of interest" description="Disordered" evidence="1">
    <location>
        <begin position="43"/>
        <end position="139"/>
    </location>
</feature>
<keyword evidence="4" id="KW-1185">Reference proteome</keyword>
<accession>A0A1E3P759</accession>
<dbReference type="AlphaFoldDB" id="A0A1E3P759"/>
<evidence type="ECO:0000313" key="3">
    <source>
        <dbReference type="EMBL" id="ODQ61188.1"/>
    </source>
</evidence>
<feature type="compositionally biased region" description="Basic and acidic residues" evidence="1">
    <location>
        <begin position="43"/>
        <end position="56"/>
    </location>
</feature>
<evidence type="ECO:0000259" key="2">
    <source>
        <dbReference type="PROSITE" id="PS50174"/>
    </source>
</evidence>
<sequence length="353" mass="40730">MSLRKRAALGFDDGSSDEEVEKPQPLCKSKLPKLSFKTQEIKENDIDDVRPTLGKEEDPEAILGGDDDYMRMAITEDEKTGPQRLQPKDETKTKPGYNFEEIQDKKESKPASLFGQLESSRADDSTLQPMPKSQLKNSSKGLSIMEKMGFKIGDTLGKDSKNKKAILEPILVLQREDRTGIKEGQIKIGKSNKTKAFEGITNEDAKEFRERLTDEQNTQRQEKILHKMQKYCLEFSGDGDAPDIEKVDPLGINVLWRGYVKFVQKLLKDKREQRRIKNPEEIQEIQQDGENSEEEDNDEELELFEELTIEEKVRKLHLFLRTEFDYCYYCGAKYEDQGDLYEHCPGFTEEDHV</sequence>
<feature type="domain" description="G-patch" evidence="2">
    <location>
        <begin position="137"/>
        <end position="186"/>
    </location>
</feature>
<dbReference type="GeneID" id="30200485"/>